<evidence type="ECO:0000259" key="1">
    <source>
        <dbReference type="Pfam" id="PF06114"/>
    </source>
</evidence>
<dbReference type="Proteomes" id="UP000731465">
    <property type="component" value="Unassembled WGS sequence"/>
</dbReference>
<dbReference type="RefSeq" id="WP_219938249.1">
    <property type="nucleotide sequence ID" value="NZ_JAGFNY010000044.1"/>
</dbReference>
<organism evidence="2 3">
    <name type="scientific">Succinivibrio faecicola</name>
    <dbReference type="NCBI Taxonomy" id="2820300"/>
    <lineage>
        <taxon>Bacteria</taxon>
        <taxon>Pseudomonadati</taxon>
        <taxon>Pseudomonadota</taxon>
        <taxon>Gammaproteobacteria</taxon>
        <taxon>Aeromonadales</taxon>
        <taxon>Succinivibrionaceae</taxon>
        <taxon>Succinivibrio</taxon>
    </lineage>
</organism>
<proteinExistence type="predicted"/>
<evidence type="ECO:0000313" key="2">
    <source>
        <dbReference type="EMBL" id="MBW7571025.1"/>
    </source>
</evidence>
<comment type="caution">
    <text evidence="2">The sequence shown here is derived from an EMBL/GenBank/DDBJ whole genome shotgun (WGS) entry which is preliminary data.</text>
</comment>
<keyword evidence="3" id="KW-1185">Reference proteome</keyword>
<dbReference type="Pfam" id="PF06114">
    <property type="entry name" value="Peptidase_M78"/>
    <property type="match status" value="1"/>
</dbReference>
<protein>
    <submittedName>
        <fullName evidence="2">ImmA/IrrE family metallo-endopeptidase</fullName>
    </submittedName>
</protein>
<dbReference type="Gene3D" id="1.10.10.2910">
    <property type="match status" value="1"/>
</dbReference>
<feature type="domain" description="IrrE N-terminal-like" evidence="1">
    <location>
        <begin position="88"/>
        <end position="179"/>
    </location>
</feature>
<accession>A0ABS7DJK4</accession>
<dbReference type="InterPro" id="IPR010359">
    <property type="entry name" value="IrrE_HExxH"/>
</dbReference>
<gene>
    <name evidence="2" type="ORF">J5V48_08975</name>
</gene>
<dbReference type="EMBL" id="JAGFNY010000044">
    <property type="protein sequence ID" value="MBW7571025.1"/>
    <property type="molecule type" value="Genomic_DNA"/>
</dbReference>
<evidence type="ECO:0000313" key="3">
    <source>
        <dbReference type="Proteomes" id="UP000731465"/>
    </source>
</evidence>
<sequence>MAIQNRGFEVSPLSAKQIKNAAKAIRIIALNKGFIGQHGKIDVVGLLEHGLYALSLSNPNAISYEIVEDAALPDAEAKTFPDKTILIRESVYNKAAEGDGRSRFTIAHEIFHSLAHCNQISLCRASTFQTPAYKDSEWQANTFAGNLLFPDELVEKYENYSDEEVALYLGISVSCVRVRRMQYHKN</sequence>
<reference evidence="2 3" key="1">
    <citation type="submission" date="2021-03" db="EMBL/GenBank/DDBJ databases">
        <title>Succinivibrio sp. nov. isolated from feces of cow.</title>
        <authorList>
            <person name="Choi J.-Y."/>
        </authorList>
    </citation>
    <scope>NUCLEOTIDE SEQUENCE [LARGE SCALE GENOMIC DNA]</scope>
    <source>
        <strain evidence="2 3">AGMB01872</strain>
    </source>
</reference>
<name>A0ABS7DJK4_9GAMM</name>